<dbReference type="InterPro" id="IPR014001">
    <property type="entry name" value="Helicase_ATP-bd"/>
</dbReference>
<feature type="domain" description="Helicase ATP-binding" evidence="9">
    <location>
        <begin position="53"/>
        <end position="221"/>
    </location>
</feature>
<keyword evidence="2 7" id="KW-0378">Hydrolase</keyword>
<dbReference type="Pfam" id="PF00270">
    <property type="entry name" value="DEAD"/>
    <property type="match status" value="1"/>
</dbReference>
<evidence type="ECO:0000256" key="5">
    <source>
        <dbReference type="ARBA" id="ARBA00038437"/>
    </source>
</evidence>
<proteinExistence type="inferred from homology"/>
<dbReference type="EMBL" id="LCAH01000008">
    <property type="protein sequence ID" value="KKR86798.1"/>
    <property type="molecule type" value="Genomic_DNA"/>
</dbReference>
<evidence type="ECO:0000313" key="13">
    <source>
        <dbReference type="Proteomes" id="UP000034616"/>
    </source>
</evidence>
<evidence type="ECO:0000256" key="7">
    <source>
        <dbReference type="RuleBase" id="RU000492"/>
    </source>
</evidence>
<feature type="domain" description="DEAD-box RNA helicase Q" evidence="11">
    <location>
        <begin position="22"/>
        <end position="50"/>
    </location>
</feature>
<evidence type="ECO:0000256" key="1">
    <source>
        <dbReference type="ARBA" id="ARBA00022741"/>
    </source>
</evidence>
<dbReference type="PROSITE" id="PS51195">
    <property type="entry name" value="Q_MOTIF"/>
    <property type="match status" value="1"/>
</dbReference>
<dbReference type="InterPro" id="IPR000629">
    <property type="entry name" value="RNA-helicase_DEAD-box_CS"/>
</dbReference>
<feature type="short sequence motif" description="Q motif" evidence="6">
    <location>
        <begin position="22"/>
        <end position="50"/>
    </location>
</feature>
<evidence type="ECO:0000259" key="9">
    <source>
        <dbReference type="PROSITE" id="PS51192"/>
    </source>
</evidence>
<dbReference type="PANTHER" id="PTHR47959:SF13">
    <property type="entry name" value="ATP-DEPENDENT RNA HELICASE RHLE"/>
    <property type="match status" value="1"/>
</dbReference>
<dbReference type="InterPro" id="IPR050079">
    <property type="entry name" value="DEAD_box_RNA_helicase"/>
</dbReference>
<dbReference type="SMART" id="SM00487">
    <property type="entry name" value="DEXDc"/>
    <property type="match status" value="1"/>
</dbReference>
<evidence type="ECO:0000256" key="6">
    <source>
        <dbReference type="PROSITE-ProRule" id="PRU00552"/>
    </source>
</evidence>
<dbReference type="InterPro" id="IPR001650">
    <property type="entry name" value="Helicase_C-like"/>
</dbReference>
<keyword evidence="3 7" id="KW-0347">Helicase</keyword>
<keyword evidence="4 7" id="KW-0067">ATP-binding</keyword>
<sequence>MRPVEIGSYYFFMTPQPKPSTESFFGLGIAPKLLEILEKNHFETPTPIQTKAIPIGVEGNDLVGIAQTGTGKTLAFAIPMIQRLAATKGRGLVLLPTRELAIQVSETFEKIGRGIHLQSAVLIGGASMGPQIRAVKNDPHVIVATPGRLIDHLNQGTVKLNRVNILVLDEADRMLDMGFAPQIKRILETIPKERQTMLFSATMPGEIARLAAGYMKLPVRIEVAPSGTASERVEQELFVVQKNDKVRLLEKLLGEYHGTVLVFSRTKHGARKICRSLKHMEHSAAEIHSDRSLSQRRDALEGFKNGKYRVLVATDIAARGIDVKGIELVVNFDLPDQAEDYVHRIGRTGRAGQAGKAISFAMPDQGRDVRDIEKLIRLPLRITPLPELPPARTMSETADVDREAYPRHRRQGQSKGRAGYGQRPAHSSSERRRRTPNF</sequence>
<reference evidence="12 13" key="1">
    <citation type="journal article" date="2015" name="Nature">
        <title>rRNA introns, odd ribosomes, and small enigmatic genomes across a large radiation of phyla.</title>
        <authorList>
            <person name="Brown C.T."/>
            <person name="Hug L.A."/>
            <person name="Thomas B.C."/>
            <person name="Sharon I."/>
            <person name="Castelle C.J."/>
            <person name="Singh A."/>
            <person name="Wilkins M.J."/>
            <person name="Williams K.H."/>
            <person name="Banfield J.F."/>
        </authorList>
    </citation>
    <scope>NUCLEOTIDE SEQUENCE [LARGE SCALE GENOMIC DNA]</scope>
</reference>
<dbReference type="AlphaFoldDB" id="A0A0G0UCX0"/>
<dbReference type="SUPFAM" id="SSF52540">
    <property type="entry name" value="P-loop containing nucleoside triphosphate hydrolases"/>
    <property type="match status" value="1"/>
</dbReference>
<evidence type="ECO:0000256" key="4">
    <source>
        <dbReference type="ARBA" id="ARBA00022840"/>
    </source>
</evidence>
<dbReference type="PROSITE" id="PS00039">
    <property type="entry name" value="DEAD_ATP_HELICASE"/>
    <property type="match status" value="1"/>
</dbReference>
<name>A0A0G0UCX0_9BACT</name>
<feature type="domain" description="Helicase C-terminal" evidence="10">
    <location>
        <begin position="248"/>
        <end position="391"/>
    </location>
</feature>
<dbReference type="GO" id="GO:0016787">
    <property type="term" value="F:hydrolase activity"/>
    <property type="evidence" value="ECO:0007669"/>
    <property type="project" value="UniProtKB-KW"/>
</dbReference>
<dbReference type="CDD" id="cd00268">
    <property type="entry name" value="DEADc"/>
    <property type="match status" value="1"/>
</dbReference>
<dbReference type="Gene3D" id="3.40.50.300">
    <property type="entry name" value="P-loop containing nucleotide triphosphate hydrolases"/>
    <property type="match status" value="2"/>
</dbReference>
<dbReference type="InterPro" id="IPR027417">
    <property type="entry name" value="P-loop_NTPase"/>
</dbReference>
<dbReference type="GO" id="GO:0005524">
    <property type="term" value="F:ATP binding"/>
    <property type="evidence" value="ECO:0007669"/>
    <property type="project" value="UniProtKB-KW"/>
</dbReference>
<evidence type="ECO:0000259" key="11">
    <source>
        <dbReference type="PROSITE" id="PS51195"/>
    </source>
</evidence>
<dbReference type="PANTHER" id="PTHR47959">
    <property type="entry name" value="ATP-DEPENDENT RNA HELICASE RHLE-RELATED"/>
    <property type="match status" value="1"/>
</dbReference>
<dbReference type="GO" id="GO:0003724">
    <property type="term" value="F:RNA helicase activity"/>
    <property type="evidence" value="ECO:0007669"/>
    <property type="project" value="InterPro"/>
</dbReference>
<organism evidence="12 13">
    <name type="scientific">Candidatus Uhrbacteria bacterium GW2011_GWC2_41_11</name>
    <dbReference type="NCBI Taxonomy" id="1618985"/>
    <lineage>
        <taxon>Bacteria</taxon>
        <taxon>Candidatus Uhriibacteriota</taxon>
    </lineage>
</organism>
<dbReference type="PROSITE" id="PS51192">
    <property type="entry name" value="HELICASE_ATP_BIND_1"/>
    <property type="match status" value="1"/>
</dbReference>
<dbReference type="PROSITE" id="PS51194">
    <property type="entry name" value="HELICASE_CTER"/>
    <property type="match status" value="1"/>
</dbReference>
<dbReference type="InterPro" id="IPR014014">
    <property type="entry name" value="RNA_helicase_DEAD_Q_motif"/>
</dbReference>
<dbReference type="SMART" id="SM00490">
    <property type="entry name" value="HELICc"/>
    <property type="match status" value="1"/>
</dbReference>
<keyword evidence="1 7" id="KW-0547">Nucleotide-binding</keyword>
<comment type="caution">
    <text evidence="12">The sequence shown here is derived from an EMBL/GenBank/DDBJ whole genome shotgun (WGS) entry which is preliminary data.</text>
</comment>
<dbReference type="InterPro" id="IPR044742">
    <property type="entry name" value="DEAD/DEAH_RhlB"/>
</dbReference>
<dbReference type="Pfam" id="PF00271">
    <property type="entry name" value="Helicase_C"/>
    <property type="match status" value="1"/>
</dbReference>
<comment type="similarity">
    <text evidence="5 7">Belongs to the DEAD box helicase family.</text>
</comment>
<dbReference type="InterPro" id="IPR011545">
    <property type="entry name" value="DEAD/DEAH_box_helicase_dom"/>
</dbReference>
<dbReference type="GO" id="GO:0003676">
    <property type="term" value="F:nucleic acid binding"/>
    <property type="evidence" value="ECO:0007669"/>
    <property type="project" value="InterPro"/>
</dbReference>
<dbReference type="CDD" id="cd18787">
    <property type="entry name" value="SF2_C_DEAD"/>
    <property type="match status" value="1"/>
</dbReference>
<evidence type="ECO:0000259" key="10">
    <source>
        <dbReference type="PROSITE" id="PS51194"/>
    </source>
</evidence>
<dbReference type="GO" id="GO:0005829">
    <property type="term" value="C:cytosol"/>
    <property type="evidence" value="ECO:0007669"/>
    <property type="project" value="TreeGrafter"/>
</dbReference>
<dbReference type="Proteomes" id="UP000034616">
    <property type="component" value="Unassembled WGS sequence"/>
</dbReference>
<accession>A0A0G0UCX0</accession>
<evidence type="ECO:0000256" key="2">
    <source>
        <dbReference type="ARBA" id="ARBA00022801"/>
    </source>
</evidence>
<dbReference type="PATRIC" id="fig|1618985.3.peg.640"/>
<evidence type="ECO:0000256" key="8">
    <source>
        <dbReference type="SAM" id="MobiDB-lite"/>
    </source>
</evidence>
<evidence type="ECO:0000313" key="12">
    <source>
        <dbReference type="EMBL" id="KKR86798.1"/>
    </source>
</evidence>
<evidence type="ECO:0000256" key="3">
    <source>
        <dbReference type="ARBA" id="ARBA00022806"/>
    </source>
</evidence>
<protein>
    <submittedName>
        <fullName evidence="12">DEAD/DEAH box helicase domain protein</fullName>
    </submittedName>
</protein>
<gene>
    <name evidence="12" type="ORF">UU35_C0008G0012</name>
</gene>
<feature type="region of interest" description="Disordered" evidence="8">
    <location>
        <begin position="386"/>
        <end position="438"/>
    </location>
</feature>